<accession>A4VI82</accession>
<dbReference type="HAMAP" id="MF_02057">
    <property type="entry name" value="tRNA_methyltr_CmoM"/>
    <property type="match status" value="1"/>
</dbReference>
<dbReference type="KEGG" id="psa:PST_0986"/>
<comment type="function">
    <text evidence="4">Catalyzes the methylation of 5-carboxymethoxyuridine (cmo5U) to form 5-methoxycarbonylmethoxyuridine (mcmo5U) at position 34 in tRNAs.</text>
</comment>
<feature type="binding site" evidence="4">
    <location>
        <begin position="160"/>
        <end position="161"/>
    </location>
    <ligand>
        <name>S-adenosyl-L-methionine</name>
        <dbReference type="ChEBI" id="CHEBI:59789"/>
    </ligand>
</feature>
<evidence type="ECO:0000256" key="3">
    <source>
        <dbReference type="ARBA" id="ARBA00022691"/>
    </source>
</evidence>
<comment type="similarity">
    <text evidence="4">Belongs to the class I-like SAM-binding methyltransferase superfamily. CmoM family.</text>
</comment>
<dbReference type="SUPFAM" id="SSF53335">
    <property type="entry name" value="S-adenosyl-L-methionine-dependent methyltransferases"/>
    <property type="match status" value="1"/>
</dbReference>
<evidence type="ECO:0000259" key="6">
    <source>
        <dbReference type="Pfam" id="PF08241"/>
    </source>
</evidence>
<feature type="compositionally biased region" description="Low complexity" evidence="5">
    <location>
        <begin position="99"/>
        <end position="108"/>
    </location>
</feature>
<name>A4VI82_STUS1</name>
<dbReference type="Gene3D" id="3.40.50.150">
    <property type="entry name" value="Vaccinia Virus protein VP39"/>
    <property type="match status" value="1"/>
</dbReference>
<feature type="domain" description="Methyltransferase type 11" evidence="6">
    <location>
        <begin position="157"/>
        <end position="252"/>
    </location>
</feature>
<evidence type="ECO:0000256" key="4">
    <source>
        <dbReference type="HAMAP-Rule" id="MF_02057"/>
    </source>
</evidence>
<dbReference type="eggNOG" id="COG2227">
    <property type="taxonomic scope" value="Bacteria"/>
</dbReference>
<dbReference type="PANTHER" id="PTHR43464:SF19">
    <property type="entry name" value="UBIQUINONE BIOSYNTHESIS O-METHYLTRANSFERASE, MITOCHONDRIAL"/>
    <property type="match status" value="1"/>
</dbReference>
<evidence type="ECO:0000313" key="7">
    <source>
        <dbReference type="EMBL" id="ABP78683.1"/>
    </source>
</evidence>
<dbReference type="InterPro" id="IPR013216">
    <property type="entry name" value="Methyltransf_11"/>
</dbReference>
<keyword evidence="2 4" id="KW-0808">Transferase</keyword>
<feature type="compositionally biased region" description="Low complexity" evidence="5">
    <location>
        <begin position="62"/>
        <end position="72"/>
    </location>
</feature>
<organism evidence="7 8">
    <name type="scientific">Stutzerimonas stutzeri (strain A1501)</name>
    <name type="common">Pseudomonas stutzeri</name>
    <dbReference type="NCBI Taxonomy" id="379731"/>
    <lineage>
        <taxon>Bacteria</taxon>
        <taxon>Pseudomonadati</taxon>
        <taxon>Pseudomonadota</taxon>
        <taxon>Gammaproteobacteria</taxon>
        <taxon>Pseudomonadales</taxon>
        <taxon>Pseudomonadaceae</taxon>
        <taxon>Stutzerimonas</taxon>
    </lineage>
</organism>
<reference evidence="7 8" key="1">
    <citation type="journal article" date="2008" name="Proc. Natl. Acad. Sci. U.S.A.">
        <title>Nitrogen fixation island and rhizosphere competence traits in the genome of root-associated Pseudomonas stutzeri A1501.</title>
        <authorList>
            <person name="Yan Y."/>
            <person name="Yang J."/>
            <person name="Dou Y."/>
            <person name="Chen M."/>
            <person name="Ping S."/>
            <person name="Peng J."/>
            <person name="Lu W."/>
            <person name="Zhang W."/>
            <person name="Yao Z."/>
            <person name="Li H."/>
            <person name="Liu W."/>
            <person name="He S."/>
            <person name="Geng L."/>
            <person name="Zhang X."/>
            <person name="Yang F."/>
            <person name="Yu H."/>
            <person name="Zhan Y."/>
            <person name="Li D."/>
            <person name="Lin Z."/>
            <person name="Wang Y."/>
            <person name="Elmerich C."/>
            <person name="Lin M."/>
            <person name="Jin Q."/>
        </authorList>
    </citation>
    <scope>NUCLEOTIDE SEQUENCE [LARGE SCALE GENOMIC DNA]</scope>
    <source>
        <strain evidence="7 8">A1501</strain>
    </source>
</reference>
<dbReference type="GO" id="GO:0008757">
    <property type="term" value="F:S-adenosylmethionine-dependent methyltransferase activity"/>
    <property type="evidence" value="ECO:0007669"/>
    <property type="project" value="InterPro"/>
</dbReference>
<dbReference type="Pfam" id="PF08241">
    <property type="entry name" value="Methyltransf_11"/>
    <property type="match status" value="1"/>
</dbReference>
<feature type="binding site" evidence="4">
    <location>
        <position position="137"/>
    </location>
    <ligand>
        <name>S-adenosyl-L-methionine</name>
        <dbReference type="ChEBI" id="CHEBI:59789"/>
    </ligand>
</feature>
<dbReference type="CDD" id="cd02440">
    <property type="entry name" value="AdoMet_MTases"/>
    <property type="match status" value="1"/>
</dbReference>
<keyword evidence="4" id="KW-0819">tRNA processing</keyword>
<evidence type="ECO:0000256" key="5">
    <source>
        <dbReference type="SAM" id="MobiDB-lite"/>
    </source>
</evidence>
<feature type="compositionally biased region" description="Basic and acidic residues" evidence="5">
    <location>
        <begin position="10"/>
        <end position="26"/>
    </location>
</feature>
<dbReference type="GO" id="GO:0032259">
    <property type="term" value="P:methylation"/>
    <property type="evidence" value="ECO:0007669"/>
    <property type="project" value="UniProtKB-KW"/>
</dbReference>
<comment type="caution">
    <text evidence="4">Lacks conserved residue(s) required for the propagation of feature annotation.</text>
</comment>
<dbReference type="InterPro" id="IPR029063">
    <property type="entry name" value="SAM-dependent_MTases_sf"/>
</dbReference>
<dbReference type="PANTHER" id="PTHR43464">
    <property type="entry name" value="METHYLTRANSFERASE"/>
    <property type="match status" value="1"/>
</dbReference>
<keyword evidence="3 4" id="KW-0949">S-adenosyl-L-methionine</keyword>
<feature type="binding site" evidence="4">
    <location>
        <position position="225"/>
    </location>
    <ligand>
        <name>S-adenosyl-L-methionine</name>
        <dbReference type="ChEBI" id="CHEBI:59789"/>
    </ligand>
</feature>
<dbReference type="InterPro" id="IPR033664">
    <property type="entry name" value="Cmo5U_methylTrfase"/>
</dbReference>
<sequence length="360" mass="39846">MSSFEQPAFPDEHRTDHPAPARDPRSQRLAALSQPEEPRHGRQCGNGRAGGNLPVADRGRVAPAIGRQARARGPGGRRHPHVPAAGVQRAGDRHGTGAAGQAGRQRAALRPMSDRHFDELATRFAEKIYGGAKGAIRLAVLQADLAEILPPRPLRVLDIGAGLGHMSLWLAQQGHAVTLAEPAEPMLQGARQQFADAGQQATFIQAPWQEVQAHVDGRFDLVICHAVLEWLAEPQAILPVLHRLTAADGWLSLAFYNRDALIYRNLLKGHFKKLRSQTYAGERQSLTPQQPLDPRELAAQLAPHWQVEFSSGVRVFHDYMPADFQARTEPADLIEMELAYRRHPTFAGLGRYLHWLCRPR</sequence>
<evidence type="ECO:0000256" key="2">
    <source>
        <dbReference type="ARBA" id="ARBA00022679"/>
    </source>
</evidence>
<protein>
    <recommendedName>
        <fullName evidence="4">tRNA 5-carboxymethoxyuridine methyltransferase</fullName>
        <ecNumber evidence="4">2.1.1.-</ecNumber>
    </recommendedName>
    <alternativeName>
        <fullName evidence="4">cmo5U methyltransferase</fullName>
    </alternativeName>
</protein>
<dbReference type="Proteomes" id="UP000000233">
    <property type="component" value="Chromosome"/>
</dbReference>
<evidence type="ECO:0000313" key="8">
    <source>
        <dbReference type="Proteomes" id="UP000000233"/>
    </source>
</evidence>
<feature type="binding site" evidence="4">
    <location>
        <position position="181"/>
    </location>
    <ligand>
        <name>S-adenosyl-L-methionine</name>
        <dbReference type="ChEBI" id="CHEBI:59789"/>
    </ligand>
</feature>
<proteinExistence type="inferred from homology"/>
<dbReference type="GO" id="GO:0006400">
    <property type="term" value="P:tRNA modification"/>
    <property type="evidence" value="ECO:0007669"/>
    <property type="project" value="UniProtKB-UniRule"/>
</dbReference>
<dbReference type="HOGENOM" id="CLU_061533_0_0_6"/>
<dbReference type="GO" id="GO:0097697">
    <property type="term" value="F:tRNA (5-carboxymethoxyuridine(34)-5-O)-methyltransferase activity"/>
    <property type="evidence" value="ECO:0007669"/>
    <property type="project" value="UniProtKB-UniRule"/>
</dbReference>
<keyword evidence="8" id="KW-1185">Reference proteome</keyword>
<dbReference type="EC" id="2.1.1.-" evidence="4"/>
<feature type="region of interest" description="Disordered" evidence="5">
    <location>
        <begin position="1"/>
        <end position="109"/>
    </location>
</feature>
<evidence type="ECO:0000256" key="1">
    <source>
        <dbReference type="ARBA" id="ARBA00022603"/>
    </source>
</evidence>
<dbReference type="EMBL" id="CP000304">
    <property type="protein sequence ID" value="ABP78683.1"/>
    <property type="molecule type" value="Genomic_DNA"/>
</dbReference>
<comment type="catalytic activity">
    <reaction evidence="4">
        <text>5-carboxymethoxyuridine(34) in tRNA + S-adenosyl-L-methionine = 5-methoxycarbonylmethoxyuridine(34) in tRNA + S-adenosyl-L-homocysteine</text>
        <dbReference type="Rhea" id="RHEA:54080"/>
        <dbReference type="Rhea" id="RHEA-COMP:13383"/>
        <dbReference type="Rhea" id="RHEA-COMP:13781"/>
        <dbReference type="ChEBI" id="CHEBI:57856"/>
        <dbReference type="ChEBI" id="CHEBI:59789"/>
        <dbReference type="ChEBI" id="CHEBI:136879"/>
        <dbReference type="ChEBI" id="CHEBI:138053"/>
    </reaction>
</comment>
<dbReference type="AlphaFoldDB" id="A4VI82"/>
<gene>
    <name evidence="4" type="primary">cmoM</name>
    <name evidence="7" type="ordered locus">PST_0986</name>
</gene>
<keyword evidence="1 4" id="KW-0489">Methyltransferase</keyword>